<dbReference type="EMBL" id="JACENC010000289">
    <property type="protein sequence ID" value="MBA4454765.1"/>
    <property type="molecule type" value="Genomic_DNA"/>
</dbReference>
<accession>A0AC60W5A1</accession>
<evidence type="ECO:0000313" key="1">
    <source>
        <dbReference type="EMBL" id="MBA4454765.1"/>
    </source>
</evidence>
<organism evidence="1 2">
    <name type="scientific">Candidatus Nitrosomaritimum aestuariumsis</name>
    <dbReference type="NCBI Taxonomy" id="3342354"/>
    <lineage>
        <taxon>Archaea</taxon>
        <taxon>Nitrososphaerota</taxon>
        <taxon>Nitrososphaeria</taxon>
        <taxon>Nitrosopumilales</taxon>
        <taxon>Nitrosopumilaceae</taxon>
        <taxon>Candidatus Nitrosomaritimum</taxon>
    </lineage>
</organism>
<protein>
    <submittedName>
        <fullName evidence="1">Uncharacterized protein</fullName>
    </submittedName>
</protein>
<comment type="caution">
    <text evidence="1">The sequence shown here is derived from an EMBL/GenBank/DDBJ whole genome shotgun (WGS) entry which is preliminary data.</text>
</comment>
<evidence type="ECO:0000313" key="2">
    <source>
        <dbReference type="Proteomes" id="UP000526786"/>
    </source>
</evidence>
<name>A0AC60W5A1_9ARCH</name>
<reference evidence="1 2" key="1">
    <citation type="journal article" date="2020" name="Appl. Environ. Microbiol.">
        <title>Genomic Characteristics of a Novel Species of Ammonia-Oxidizing Archaea from the Jiulong River Estuary.</title>
        <authorList>
            <person name="Zou D."/>
            <person name="Wan R."/>
            <person name="Han L."/>
            <person name="Xu M.N."/>
            <person name="Liu Y."/>
            <person name="Liu H."/>
            <person name="Kao S.J."/>
            <person name="Li M."/>
        </authorList>
    </citation>
    <scope>NUCLEOTIDE SEQUENCE [LARGE SCALE GENOMIC DNA]</scope>
    <source>
        <strain evidence="1">W2bin3</strain>
    </source>
</reference>
<proteinExistence type="predicted"/>
<gene>
    <name evidence="1" type="ORF">H2B05_07495</name>
</gene>
<sequence>MDKYLMIIMIFLVVTMPISFIDMGTGEIKENPRLDLFYGAIAGLFIIIVYGSYKDRKARQRANAKRRGKK</sequence>
<dbReference type="Proteomes" id="UP000526786">
    <property type="component" value="Unassembled WGS sequence"/>
</dbReference>